<dbReference type="InterPro" id="IPR000158">
    <property type="entry name" value="Cell_div_FtsZ"/>
</dbReference>
<dbReference type="PRINTS" id="PR00423">
    <property type="entry name" value="CELLDVISFTSZ"/>
</dbReference>
<dbReference type="PANTHER" id="PTHR30314">
    <property type="entry name" value="CELL DIVISION PROTEIN FTSZ-RELATED"/>
    <property type="match status" value="1"/>
</dbReference>
<feature type="binding site" evidence="5">
    <location>
        <position position="141"/>
    </location>
    <ligand>
        <name>GTP</name>
        <dbReference type="ChEBI" id="CHEBI:37565"/>
    </ligand>
</feature>
<dbReference type="RefSeq" id="WP_197114195.1">
    <property type="nucleotide sequence ID" value="NZ_JACBXQ010000001.1"/>
</dbReference>
<evidence type="ECO:0000256" key="5">
    <source>
        <dbReference type="HAMAP-Rule" id="MF_00909"/>
    </source>
</evidence>
<feature type="region of interest" description="Disordered" evidence="8">
    <location>
        <begin position="324"/>
        <end position="444"/>
    </location>
</feature>
<feature type="compositionally biased region" description="Basic and acidic residues" evidence="8">
    <location>
        <begin position="406"/>
        <end position="426"/>
    </location>
</feature>
<dbReference type="SMART" id="SM00864">
    <property type="entry name" value="Tubulin"/>
    <property type="match status" value="1"/>
</dbReference>
<feature type="compositionally biased region" description="Basic and acidic residues" evidence="8">
    <location>
        <begin position="378"/>
        <end position="399"/>
    </location>
</feature>
<comment type="similarity">
    <text evidence="1 5 7">Belongs to the FtsZ family.</text>
</comment>
<evidence type="ECO:0000313" key="11">
    <source>
        <dbReference type="EMBL" id="MBG9985674.1"/>
    </source>
</evidence>
<evidence type="ECO:0000256" key="3">
    <source>
        <dbReference type="ARBA" id="ARBA00023134"/>
    </source>
</evidence>
<dbReference type="PROSITE" id="PS01135">
    <property type="entry name" value="FTSZ_2"/>
    <property type="match status" value="1"/>
</dbReference>
<dbReference type="Pfam" id="PF12327">
    <property type="entry name" value="FtsZ_C"/>
    <property type="match status" value="1"/>
</dbReference>
<comment type="caution">
    <text evidence="11">The sequence shown here is derived from an EMBL/GenBank/DDBJ whole genome shotgun (WGS) entry which is preliminary data.</text>
</comment>
<feature type="domain" description="Tubulin/FtsZ GTPase" evidence="9">
    <location>
        <begin position="15"/>
        <end position="207"/>
    </location>
</feature>
<dbReference type="InterPro" id="IPR018316">
    <property type="entry name" value="Tubulin/FtsZ_2-layer-sand-dom"/>
</dbReference>
<organism evidence="11 12">
    <name type="scientific">Facklamia lactis</name>
    <dbReference type="NCBI Taxonomy" id="2749967"/>
    <lineage>
        <taxon>Bacteria</taxon>
        <taxon>Bacillati</taxon>
        <taxon>Bacillota</taxon>
        <taxon>Bacilli</taxon>
        <taxon>Lactobacillales</taxon>
        <taxon>Aerococcaceae</taxon>
        <taxon>Facklamia</taxon>
    </lineage>
</organism>
<dbReference type="InterPro" id="IPR020805">
    <property type="entry name" value="Cell_div_FtsZ_CS"/>
</dbReference>
<evidence type="ECO:0000256" key="4">
    <source>
        <dbReference type="ARBA" id="ARBA00023210"/>
    </source>
</evidence>
<keyword evidence="5 7" id="KW-0132">Cell division</keyword>
<evidence type="ECO:0000259" key="9">
    <source>
        <dbReference type="SMART" id="SM00864"/>
    </source>
</evidence>
<dbReference type="SMART" id="SM00865">
    <property type="entry name" value="Tubulin_C"/>
    <property type="match status" value="1"/>
</dbReference>
<dbReference type="EMBL" id="JACBXQ010000001">
    <property type="protein sequence ID" value="MBG9985674.1"/>
    <property type="molecule type" value="Genomic_DNA"/>
</dbReference>
<comment type="function">
    <text evidence="5 7">Essential cell division protein that forms a contractile ring structure (Z ring) at the future cell division site. The regulation of the ring assembly controls the timing and the location of cell division. One of the functions of the FtsZ ring is to recruit other cell division proteins to the septum to produce a new cell wall between the dividing cells. Binds GTP and shows GTPase activity.</text>
</comment>
<dbReference type="InterPro" id="IPR008280">
    <property type="entry name" value="Tub_FtsZ_C"/>
</dbReference>
<proteinExistence type="inferred from homology"/>
<dbReference type="Pfam" id="PF00091">
    <property type="entry name" value="Tubulin"/>
    <property type="match status" value="1"/>
</dbReference>
<dbReference type="Gene3D" id="3.40.50.1440">
    <property type="entry name" value="Tubulin/FtsZ, GTPase domain"/>
    <property type="match status" value="1"/>
</dbReference>
<dbReference type="InterPro" id="IPR024757">
    <property type="entry name" value="FtsZ_C"/>
</dbReference>
<keyword evidence="5" id="KW-0963">Cytoplasm</keyword>
<feature type="domain" description="Tubulin/FtsZ 2-layer sandwich" evidence="10">
    <location>
        <begin position="209"/>
        <end position="326"/>
    </location>
</feature>
<feature type="compositionally biased region" description="Polar residues" evidence="8">
    <location>
        <begin position="324"/>
        <end position="345"/>
    </location>
</feature>
<accession>A0ABS0LNP8</accession>
<gene>
    <name evidence="5 11" type="primary">ftsZ</name>
    <name evidence="11" type="ORF">HZY91_02060</name>
</gene>
<dbReference type="SUPFAM" id="SSF55307">
    <property type="entry name" value="Tubulin C-terminal domain-like"/>
    <property type="match status" value="1"/>
</dbReference>
<dbReference type="Proteomes" id="UP000721415">
    <property type="component" value="Unassembled WGS sequence"/>
</dbReference>
<feature type="binding site" evidence="5">
    <location>
        <begin position="23"/>
        <end position="27"/>
    </location>
    <ligand>
        <name>GTP</name>
        <dbReference type="ChEBI" id="CHEBI:37565"/>
    </ligand>
</feature>
<dbReference type="PROSITE" id="PS01134">
    <property type="entry name" value="FTSZ_1"/>
    <property type="match status" value="1"/>
</dbReference>
<comment type="subcellular location">
    <subcellularLocation>
        <location evidence="5">Cytoplasm</location>
    </subcellularLocation>
    <text evidence="5">Assembles at midcell at the inner surface of the cytoplasmic membrane.</text>
</comment>
<reference evidence="11 12" key="1">
    <citation type="submission" date="2020-07" db="EMBL/GenBank/DDBJ databases">
        <title>Facklamia lactis sp. nov., isolated from raw milk.</title>
        <authorList>
            <person name="Doll E.V."/>
            <person name="Huptas C."/>
            <person name="Staib L."/>
            <person name="Wenning M."/>
            <person name="Scherer S."/>
        </authorList>
    </citation>
    <scope>NUCLEOTIDE SEQUENCE [LARGE SCALE GENOMIC DNA]</scope>
    <source>
        <strain evidence="11 12">DSM 111018</strain>
    </source>
</reference>
<evidence type="ECO:0000256" key="1">
    <source>
        <dbReference type="ARBA" id="ARBA00009690"/>
    </source>
</evidence>
<dbReference type="GO" id="GO:0051301">
    <property type="term" value="P:cell division"/>
    <property type="evidence" value="ECO:0007669"/>
    <property type="project" value="UniProtKB-KW"/>
</dbReference>
<dbReference type="NCBIfam" id="TIGR00065">
    <property type="entry name" value="ftsZ"/>
    <property type="match status" value="1"/>
</dbReference>
<keyword evidence="2 5" id="KW-0547">Nucleotide-binding</keyword>
<dbReference type="InterPro" id="IPR036525">
    <property type="entry name" value="Tubulin/FtsZ_GTPase_sf"/>
</dbReference>
<dbReference type="InterPro" id="IPR003008">
    <property type="entry name" value="Tubulin_FtsZ_GTPase"/>
</dbReference>
<keyword evidence="12" id="KW-1185">Reference proteome</keyword>
<evidence type="ECO:0000256" key="8">
    <source>
        <dbReference type="SAM" id="MobiDB-lite"/>
    </source>
</evidence>
<feature type="binding site" evidence="5">
    <location>
        <position position="145"/>
    </location>
    <ligand>
        <name>GTP</name>
        <dbReference type="ChEBI" id="CHEBI:37565"/>
    </ligand>
</feature>
<dbReference type="CDD" id="cd02201">
    <property type="entry name" value="FtsZ_type1"/>
    <property type="match status" value="1"/>
</dbReference>
<feature type="binding site" evidence="5">
    <location>
        <position position="189"/>
    </location>
    <ligand>
        <name>GTP</name>
        <dbReference type="ChEBI" id="CHEBI:37565"/>
    </ligand>
</feature>
<keyword evidence="3 5" id="KW-0342">GTP-binding</keyword>
<dbReference type="InterPro" id="IPR037103">
    <property type="entry name" value="Tubulin/FtsZ-like_C"/>
</dbReference>
<evidence type="ECO:0000256" key="7">
    <source>
        <dbReference type="RuleBase" id="RU000631"/>
    </source>
</evidence>
<keyword evidence="5 7" id="KW-0131">Cell cycle</keyword>
<evidence type="ECO:0000313" key="12">
    <source>
        <dbReference type="Proteomes" id="UP000721415"/>
    </source>
</evidence>
<protein>
    <recommendedName>
        <fullName evidence="5 6">Cell division protein FtsZ</fullName>
    </recommendedName>
</protein>
<dbReference type="HAMAP" id="MF_00909">
    <property type="entry name" value="FtsZ"/>
    <property type="match status" value="1"/>
</dbReference>
<dbReference type="InterPro" id="IPR045061">
    <property type="entry name" value="FtsZ/CetZ"/>
</dbReference>
<evidence type="ECO:0000256" key="6">
    <source>
        <dbReference type="NCBIfam" id="TIGR00065"/>
    </source>
</evidence>
<sequence length="444" mass="47775">MELSFDSTMNPEGAIIKVIGVGGAGGNAVNRMIAEDVKGVEFIVANTDTQALKDSQAETKIQLGPKVTKGLGAGSVPEIGTRAAEESEEQIRQVLEGSDLVFVTAGMGGGTGTGAAPIVAKIAKDIGALTVGVVTRPFTFEGPKRGRFAAEGLQNLKDAVDTLVVISNNRLLEVVDRKTPMLEAFSEADNVLRQGVQGISDLIVSPGYINLDFADVKTVMKDQGTALMGIGSASGENRTAEATKKAISSPLLEVSIDGAEHILLNVTGGPDLSLFEAQDASEIIASASSDDVNIIFGTSINESLGDEVVVTVIATGIDTERNTINKQQTIRQQRPSFSQNNSVHYSEQPAKKAAPSKQNTPPNPERQMNVKPAQPQAEPERNLFSDWDIKREQITRDVEEVNPNEVKSERTFERPESESKVRQSDSEDHDELDTPPFFRKRNRH</sequence>
<dbReference type="Gene3D" id="3.30.1330.20">
    <property type="entry name" value="Tubulin/FtsZ, C-terminal domain"/>
    <property type="match status" value="1"/>
</dbReference>
<dbReference type="SUPFAM" id="SSF52490">
    <property type="entry name" value="Tubulin nucleotide-binding domain-like"/>
    <property type="match status" value="1"/>
</dbReference>
<feature type="binding site" evidence="5">
    <location>
        <begin position="110"/>
        <end position="112"/>
    </location>
    <ligand>
        <name>GTP</name>
        <dbReference type="ChEBI" id="CHEBI:37565"/>
    </ligand>
</feature>
<comment type="subunit">
    <text evidence="5">Homodimer. Polymerizes to form a dynamic ring structure in a strictly GTP-dependent manner. Interacts directly with several other division proteins.</text>
</comment>
<name>A0ABS0LNP8_9LACT</name>
<evidence type="ECO:0000259" key="10">
    <source>
        <dbReference type="SMART" id="SM00865"/>
    </source>
</evidence>
<evidence type="ECO:0000256" key="2">
    <source>
        <dbReference type="ARBA" id="ARBA00022741"/>
    </source>
</evidence>
<dbReference type="PANTHER" id="PTHR30314:SF3">
    <property type="entry name" value="MITOCHONDRIAL DIVISION PROTEIN FSZA"/>
    <property type="match status" value="1"/>
</dbReference>
<keyword evidence="4 5" id="KW-0717">Septation</keyword>